<organism evidence="4 5">
    <name type="scientific">Mycobacterium spongiae</name>
    <dbReference type="NCBI Taxonomy" id="886343"/>
    <lineage>
        <taxon>Bacteria</taxon>
        <taxon>Bacillati</taxon>
        <taxon>Actinomycetota</taxon>
        <taxon>Actinomycetes</taxon>
        <taxon>Mycobacteriales</taxon>
        <taxon>Mycobacteriaceae</taxon>
        <taxon>Mycobacterium</taxon>
    </lineage>
</organism>
<keyword evidence="2" id="KW-0472">Membrane</keyword>
<dbReference type="InterPro" id="IPR003583">
    <property type="entry name" value="Hlx-hairpin-Hlx_DNA-bd_motif"/>
</dbReference>
<evidence type="ECO:0000259" key="3">
    <source>
        <dbReference type="SMART" id="SM00278"/>
    </source>
</evidence>
<dbReference type="RefSeq" id="WP_211695818.1">
    <property type="nucleotide sequence ID" value="NZ_CP046600.1"/>
</dbReference>
<keyword evidence="2" id="KW-0812">Transmembrane</keyword>
<dbReference type="PANTHER" id="PTHR21180:SF32">
    <property type="entry name" value="ENDONUCLEASE_EXONUCLEASE_PHOSPHATASE FAMILY DOMAIN-CONTAINING PROTEIN 1"/>
    <property type="match status" value="1"/>
</dbReference>
<accession>A0A975PXM0</accession>
<dbReference type="InterPro" id="IPR004509">
    <property type="entry name" value="Competence_ComEA_HhH"/>
</dbReference>
<dbReference type="KEGG" id="mspg:F6B93_15185"/>
<dbReference type="Pfam" id="PF10531">
    <property type="entry name" value="SLBB"/>
    <property type="match status" value="1"/>
</dbReference>
<dbReference type="Gene3D" id="3.10.560.10">
    <property type="entry name" value="Outer membrane lipoprotein wza domain like"/>
    <property type="match status" value="1"/>
</dbReference>
<dbReference type="InterPro" id="IPR010994">
    <property type="entry name" value="RuvA_2-like"/>
</dbReference>
<keyword evidence="5" id="KW-1185">Reference proteome</keyword>
<gene>
    <name evidence="4" type="ORF">F6B93_15185</name>
</gene>
<dbReference type="PANTHER" id="PTHR21180">
    <property type="entry name" value="ENDONUCLEASE/EXONUCLEASE/PHOSPHATASE FAMILY DOMAIN-CONTAINING PROTEIN 1"/>
    <property type="match status" value="1"/>
</dbReference>
<dbReference type="GO" id="GO:0015627">
    <property type="term" value="C:type II protein secretion system complex"/>
    <property type="evidence" value="ECO:0007669"/>
    <property type="project" value="TreeGrafter"/>
</dbReference>
<evidence type="ECO:0000256" key="2">
    <source>
        <dbReference type="SAM" id="Phobius"/>
    </source>
</evidence>
<feature type="compositionally biased region" description="Polar residues" evidence="1">
    <location>
        <begin position="209"/>
        <end position="219"/>
    </location>
</feature>
<feature type="transmembrane region" description="Helical" evidence="2">
    <location>
        <begin position="87"/>
        <end position="108"/>
    </location>
</feature>
<feature type="domain" description="Helix-hairpin-helix DNA-binding motif class 1" evidence="3">
    <location>
        <begin position="289"/>
        <end position="308"/>
    </location>
</feature>
<evidence type="ECO:0000313" key="4">
    <source>
        <dbReference type="EMBL" id="QUR68247.1"/>
    </source>
</evidence>
<dbReference type="Gene3D" id="1.10.150.320">
    <property type="entry name" value="Photosystem II 12 kDa extrinsic protein"/>
    <property type="match status" value="1"/>
</dbReference>
<dbReference type="EMBL" id="CP046600">
    <property type="protein sequence ID" value="QUR68247.1"/>
    <property type="molecule type" value="Genomic_DNA"/>
</dbReference>
<proteinExistence type="predicted"/>
<dbReference type="SUPFAM" id="SSF47781">
    <property type="entry name" value="RuvA domain 2-like"/>
    <property type="match status" value="1"/>
</dbReference>
<dbReference type="AlphaFoldDB" id="A0A975PXM0"/>
<dbReference type="InterPro" id="IPR019554">
    <property type="entry name" value="Soluble_ligand-bd"/>
</dbReference>
<dbReference type="GO" id="GO:0006281">
    <property type="term" value="P:DNA repair"/>
    <property type="evidence" value="ECO:0007669"/>
    <property type="project" value="InterPro"/>
</dbReference>
<dbReference type="GO" id="GO:0015628">
    <property type="term" value="P:protein secretion by the type II secretion system"/>
    <property type="evidence" value="ECO:0007669"/>
    <property type="project" value="TreeGrafter"/>
</dbReference>
<feature type="domain" description="Helix-hairpin-helix DNA-binding motif class 1" evidence="3">
    <location>
        <begin position="259"/>
        <end position="278"/>
    </location>
</feature>
<dbReference type="Pfam" id="PF12836">
    <property type="entry name" value="HHH_3"/>
    <property type="match status" value="1"/>
</dbReference>
<dbReference type="Proteomes" id="UP000682202">
    <property type="component" value="Chromosome"/>
</dbReference>
<dbReference type="InterPro" id="IPR051675">
    <property type="entry name" value="Endo/Exo/Phosphatase_dom_1"/>
</dbReference>
<feature type="compositionally biased region" description="Gly residues" evidence="1">
    <location>
        <begin position="226"/>
        <end position="238"/>
    </location>
</feature>
<feature type="region of interest" description="Disordered" evidence="1">
    <location>
        <begin position="1"/>
        <end position="68"/>
    </location>
</feature>
<protein>
    <recommendedName>
        <fullName evidence="3">Helix-hairpin-helix DNA-binding motif class 1 domain-containing protein</fullName>
    </recommendedName>
</protein>
<evidence type="ECO:0000256" key="1">
    <source>
        <dbReference type="SAM" id="MobiDB-lite"/>
    </source>
</evidence>
<name>A0A975PXM0_9MYCO</name>
<keyword evidence="2" id="KW-1133">Transmembrane helix</keyword>
<reference evidence="4" key="1">
    <citation type="submission" date="2019-12" db="EMBL/GenBank/DDBJ databases">
        <title>Mycobacterium spongiae sp. nov.</title>
        <authorList>
            <person name="Stinear T."/>
        </authorList>
    </citation>
    <scope>NUCLEOTIDE SEQUENCE</scope>
    <source>
        <strain evidence="4">FSD4b-SM</strain>
    </source>
</reference>
<dbReference type="NCBIfam" id="TIGR00426">
    <property type="entry name" value="competence protein ComEA helix-hairpin-helix repeat region"/>
    <property type="match status" value="1"/>
</dbReference>
<evidence type="ECO:0000313" key="5">
    <source>
        <dbReference type="Proteomes" id="UP000682202"/>
    </source>
</evidence>
<dbReference type="SMART" id="SM00278">
    <property type="entry name" value="HhH1"/>
    <property type="match status" value="2"/>
</dbReference>
<dbReference type="GO" id="GO:0003677">
    <property type="term" value="F:DNA binding"/>
    <property type="evidence" value="ECO:0007669"/>
    <property type="project" value="InterPro"/>
</dbReference>
<sequence length="311" mass="31358">MRTEPAAERLHRRLGAVADADTRGDAGGLDMGHDEDSTCDEQAGAALAGESPPDPQDDPNSLLPRWLPDTSDGQGWVASLRADPGRAGAVALAVIAALAVLITLFTLIRDRSAPVMSAKLPPVERVSLTPHPRSSARPGPPDESGRPVVVSVVGLVNAPGLVTLAPGARIADALQAAGGALDGADTIGLNMARQLGDGEQIVVGLASPSGQPTALGSSVTAPTAGPGAGHAGTSGGPGRAPQPASQPAELVDLNTATLEQLDGLPGVGPVTAAAIVAWRQANGRFTSIDQLTEVDGIGPARLDKLRELVRV</sequence>
<feature type="region of interest" description="Disordered" evidence="1">
    <location>
        <begin position="126"/>
        <end position="146"/>
    </location>
</feature>
<feature type="region of interest" description="Disordered" evidence="1">
    <location>
        <begin position="209"/>
        <end position="247"/>
    </location>
</feature>